<keyword evidence="4" id="KW-0175">Coiled coil</keyword>
<dbReference type="Pfam" id="PF09336">
    <property type="entry name" value="Vps4_C"/>
    <property type="match status" value="1"/>
</dbReference>
<dbReference type="InterPro" id="IPR050304">
    <property type="entry name" value="MT-severing_AAA_ATPase"/>
</dbReference>
<gene>
    <name evidence="8" type="primary">LOC111296942</name>
</gene>
<dbReference type="Gene3D" id="1.10.8.60">
    <property type="match status" value="1"/>
</dbReference>
<evidence type="ECO:0000313" key="7">
    <source>
        <dbReference type="Proteomes" id="UP000515121"/>
    </source>
</evidence>
<evidence type="ECO:0000256" key="1">
    <source>
        <dbReference type="ARBA" id="ARBA00006914"/>
    </source>
</evidence>
<dbReference type="GeneID" id="111296942"/>
<dbReference type="KEGG" id="dzi:111296942"/>
<evidence type="ECO:0000256" key="2">
    <source>
        <dbReference type="ARBA" id="ARBA00022741"/>
    </source>
</evidence>
<dbReference type="GO" id="GO:0016887">
    <property type="term" value="F:ATP hydrolysis activity"/>
    <property type="evidence" value="ECO:0007669"/>
    <property type="project" value="InterPro"/>
</dbReference>
<evidence type="ECO:0000256" key="5">
    <source>
        <dbReference type="RuleBase" id="RU003651"/>
    </source>
</evidence>
<name>A0A6P5Z3I8_DURZI</name>
<sequence length="567" mass="62269">MGSEKGNASNNENKNSMKEQADLVLSSLSSSVERTEEVVSKVRSAFAGCVNLTALVNQCWEIESLLSEIMISLGKTRAIINNLMGESNATSVQQNQAAALSLFQQSQVASPPDIIPKNQATPLCNRAAVLPQSNIPQHNQAARPCNILSVQNQARVPSFNAFRSPLSNAGVPFGSYIHPQKKVAITPSVPQQNQAALTPCSTIGPQYEALLPISPGQQQTFQQSLQQVPNPGINVGSTASEFSTRKGRLEELYAYGQNNELPERLKRLEYPLTKRILDEIIDQDAIIKWDEIAGLEHAKNCVHETVLWPVLNPKIFQGVGSIGKGVLLFGPPGTGKTMIGKAIAGEMKATFFNISASSLPGRCIGEAENLVRTLFAVASHLQPSVIFLDEIDSILFRRSSNTEPEVIRRIKTQLLAEMEGIDSGSEQIIVIGATNRPEDLDEAARTRLSKRLYIPLPSSQARLHIVLNTVKCGRYVLSEQELDLICNLTDDYSGSDMKNLVKEAMMGPIRDAIRDDGKDIRELQPEDLRPVALQDFEKALKVVRPSLSQMELDAYVEWKEKFGTMSL</sequence>
<dbReference type="InterPro" id="IPR003960">
    <property type="entry name" value="ATPase_AAA_CS"/>
</dbReference>
<evidence type="ECO:0000259" key="6">
    <source>
        <dbReference type="SMART" id="SM00382"/>
    </source>
</evidence>
<dbReference type="PANTHER" id="PTHR23074:SF17">
    <property type="entry name" value="FIDGETIN-LIKE PROTEIN 1"/>
    <property type="match status" value="1"/>
</dbReference>
<dbReference type="InterPro" id="IPR015415">
    <property type="entry name" value="Spast_Vps4_C"/>
</dbReference>
<dbReference type="InterPro" id="IPR003593">
    <property type="entry name" value="AAA+_ATPase"/>
</dbReference>
<dbReference type="SMART" id="SM00382">
    <property type="entry name" value="AAA"/>
    <property type="match status" value="1"/>
</dbReference>
<dbReference type="PROSITE" id="PS00674">
    <property type="entry name" value="AAA"/>
    <property type="match status" value="1"/>
</dbReference>
<dbReference type="Pfam" id="PF00004">
    <property type="entry name" value="AAA"/>
    <property type="match status" value="1"/>
</dbReference>
<protein>
    <submittedName>
        <fullName evidence="8">ATPase family AAA domain-containing protein FIGL1-like</fullName>
    </submittedName>
</protein>
<dbReference type="InterPro" id="IPR041569">
    <property type="entry name" value="AAA_lid_3"/>
</dbReference>
<dbReference type="InterPro" id="IPR027417">
    <property type="entry name" value="P-loop_NTPase"/>
</dbReference>
<dbReference type="SUPFAM" id="SSF52540">
    <property type="entry name" value="P-loop containing nucleoside triphosphate hydrolases"/>
    <property type="match status" value="1"/>
</dbReference>
<keyword evidence="7" id="KW-1185">Reference proteome</keyword>
<dbReference type="FunFam" id="1.10.8.60:FF:000022">
    <property type="entry name" value="Fidgetin like 1"/>
    <property type="match status" value="1"/>
</dbReference>
<dbReference type="InterPro" id="IPR003959">
    <property type="entry name" value="ATPase_AAA_core"/>
</dbReference>
<comment type="similarity">
    <text evidence="1 5">Belongs to the AAA ATPase family.</text>
</comment>
<reference evidence="8" key="1">
    <citation type="submission" date="2025-08" db="UniProtKB">
        <authorList>
            <consortium name="RefSeq"/>
        </authorList>
    </citation>
    <scope>IDENTIFICATION</scope>
    <source>
        <tissue evidence="8">Fruit stalk</tissue>
    </source>
</reference>
<dbReference type="Pfam" id="PF17862">
    <property type="entry name" value="AAA_lid_3"/>
    <property type="match status" value="1"/>
</dbReference>
<dbReference type="OrthoDB" id="10251136at2759"/>
<dbReference type="FunFam" id="3.40.50.300:FF:001025">
    <property type="entry name" value="ATPase family, AAA domain-containing 2B"/>
    <property type="match status" value="1"/>
</dbReference>
<organism evidence="7 8">
    <name type="scientific">Durio zibethinus</name>
    <name type="common">Durian</name>
    <dbReference type="NCBI Taxonomy" id="66656"/>
    <lineage>
        <taxon>Eukaryota</taxon>
        <taxon>Viridiplantae</taxon>
        <taxon>Streptophyta</taxon>
        <taxon>Embryophyta</taxon>
        <taxon>Tracheophyta</taxon>
        <taxon>Spermatophyta</taxon>
        <taxon>Magnoliopsida</taxon>
        <taxon>eudicotyledons</taxon>
        <taxon>Gunneridae</taxon>
        <taxon>Pentapetalae</taxon>
        <taxon>rosids</taxon>
        <taxon>malvids</taxon>
        <taxon>Malvales</taxon>
        <taxon>Malvaceae</taxon>
        <taxon>Helicteroideae</taxon>
        <taxon>Durio</taxon>
    </lineage>
</organism>
<dbReference type="AlphaFoldDB" id="A0A6P5Z3I8"/>
<keyword evidence="3 5" id="KW-0067">ATP-binding</keyword>
<evidence type="ECO:0000256" key="4">
    <source>
        <dbReference type="ARBA" id="ARBA00023054"/>
    </source>
</evidence>
<dbReference type="Proteomes" id="UP000515121">
    <property type="component" value="Unplaced"/>
</dbReference>
<evidence type="ECO:0000313" key="8">
    <source>
        <dbReference type="RefSeq" id="XP_022747172.1"/>
    </source>
</evidence>
<dbReference type="PANTHER" id="PTHR23074">
    <property type="entry name" value="AAA DOMAIN-CONTAINING"/>
    <property type="match status" value="1"/>
</dbReference>
<accession>A0A6P5Z3I8</accession>
<dbReference type="Gene3D" id="3.40.50.300">
    <property type="entry name" value="P-loop containing nucleotide triphosphate hydrolases"/>
    <property type="match status" value="1"/>
</dbReference>
<feature type="domain" description="AAA+ ATPase" evidence="6">
    <location>
        <begin position="322"/>
        <end position="458"/>
    </location>
</feature>
<keyword evidence="2 5" id="KW-0547">Nucleotide-binding</keyword>
<dbReference type="RefSeq" id="XP_022747172.1">
    <property type="nucleotide sequence ID" value="XM_022891437.1"/>
</dbReference>
<dbReference type="GO" id="GO:0005524">
    <property type="term" value="F:ATP binding"/>
    <property type="evidence" value="ECO:0007669"/>
    <property type="project" value="UniProtKB-KW"/>
</dbReference>
<proteinExistence type="inferred from homology"/>
<evidence type="ECO:0000256" key="3">
    <source>
        <dbReference type="ARBA" id="ARBA00022840"/>
    </source>
</evidence>